<dbReference type="PROSITE" id="PS00472">
    <property type="entry name" value="SMALL_CYTOKINES_CC"/>
    <property type="match status" value="1"/>
</dbReference>
<name>F7GC54_ORNAN</name>
<reference evidence="11 12" key="1">
    <citation type="journal article" date="2008" name="Nature">
        <title>Genome analysis of the platypus reveals unique signatures of evolution.</title>
        <authorList>
            <person name="Warren W.C."/>
            <person name="Hillier L.W."/>
            <person name="Marshall Graves J.A."/>
            <person name="Birney E."/>
            <person name="Ponting C.P."/>
            <person name="Grutzner F."/>
            <person name="Belov K."/>
            <person name="Miller W."/>
            <person name="Clarke L."/>
            <person name="Chinwalla A.T."/>
            <person name="Yang S.P."/>
            <person name="Heger A."/>
            <person name="Locke D.P."/>
            <person name="Miethke P."/>
            <person name="Waters P.D."/>
            <person name="Veyrunes F."/>
            <person name="Fulton L."/>
            <person name="Fulton B."/>
            <person name="Graves T."/>
            <person name="Wallis J."/>
            <person name="Puente X.S."/>
            <person name="Lopez-Otin C."/>
            <person name="Ordonez G.R."/>
            <person name="Eichler E.E."/>
            <person name="Chen L."/>
            <person name="Cheng Z."/>
            <person name="Deakin J.E."/>
            <person name="Alsop A."/>
            <person name="Thompson K."/>
            <person name="Kirby P."/>
            <person name="Papenfuss A.T."/>
            <person name="Wakefield M.J."/>
            <person name="Olender T."/>
            <person name="Lancet D."/>
            <person name="Huttley G.A."/>
            <person name="Smit A.F."/>
            <person name="Pask A."/>
            <person name="Temple-Smith P."/>
            <person name="Batzer M.A."/>
            <person name="Walker J.A."/>
            <person name="Konkel M.K."/>
            <person name="Harris R.S."/>
            <person name="Whittington C.M."/>
            <person name="Wong E.S."/>
            <person name="Gemmell N.J."/>
            <person name="Buschiazzo E."/>
            <person name="Vargas Jentzsch I.M."/>
            <person name="Merkel A."/>
            <person name="Schmitz J."/>
            <person name="Zemann A."/>
            <person name="Churakov G."/>
            <person name="Kriegs J.O."/>
            <person name="Brosius J."/>
            <person name="Murchison E.P."/>
            <person name="Sachidanandam R."/>
            <person name="Smith C."/>
            <person name="Hannon G.J."/>
            <person name="Tsend-Ayush E."/>
            <person name="McMillan D."/>
            <person name="Attenborough R."/>
            <person name="Rens W."/>
            <person name="Ferguson-Smith M."/>
            <person name="Lefevre C.M."/>
            <person name="Sharp J.A."/>
            <person name="Nicholas K.R."/>
            <person name="Ray D.A."/>
            <person name="Kube M."/>
            <person name="Reinhardt R."/>
            <person name="Pringle T.H."/>
            <person name="Taylor J."/>
            <person name="Jones R.C."/>
            <person name="Nixon B."/>
            <person name="Dacheux J.L."/>
            <person name="Niwa H."/>
            <person name="Sekita Y."/>
            <person name="Huang X."/>
            <person name="Stark A."/>
            <person name="Kheradpour P."/>
            <person name="Kellis M."/>
            <person name="Flicek P."/>
            <person name="Chen Y."/>
            <person name="Webber C."/>
            <person name="Hardison R."/>
            <person name="Nelson J."/>
            <person name="Hallsworth-Pepin K."/>
            <person name="Delehaunty K."/>
            <person name="Markovic C."/>
            <person name="Minx P."/>
            <person name="Feng Y."/>
            <person name="Kremitzki C."/>
            <person name="Mitreva M."/>
            <person name="Glasscock J."/>
            <person name="Wylie T."/>
            <person name="Wohldmann P."/>
            <person name="Thiru P."/>
            <person name="Nhan M.N."/>
            <person name="Pohl C.S."/>
            <person name="Smith S.M."/>
            <person name="Hou S."/>
            <person name="Nefedov M."/>
            <person name="de Jong P.J."/>
            <person name="Renfree M.B."/>
            <person name="Mardis E.R."/>
            <person name="Wilson R.K."/>
        </authorList>
    </citation>
    <scope>NUCLEOTIDE SEQUENCE [LARGE SCALE GENOMIC DNA]</scope>
    <source>
        <strain evidence="11 12">Glennie</strain>
    </source>
</reference>
<proteinExistence type="inferred from homology"/>
<dbReference type="InParanoid" id="F7GC54"/>
<dbReference type="InterPro" id="IPR039809">
    <property type="entry name" value="Chemokine_b/g/d"/>
</dbReference>
<reference evidence="11" key="3">
    <citation type="submission" date="2025-09" db="UniProtKB">
        <authorList>
            <consortium name="Ensembl"/>
        </authorList>
    </citation>
    <scope>IDENTIFICATION</scope>
    <source>
        <strain evidence="11">Glennie</strain>
    </source>
</reference>
<keyword evidence="8" id="KW-0395">Inflammatory response</keyword>
<dbReference type="AlphaFoldDB" id="F7GC54"/>
<dbReference type="Gene3D" id="2.40.50.40">
    <property type="match status" value="1"/>
</dbReference>
<evidence type="ECO:0000256" key="8">
    <source>
        <dbReference type="ARBA" id="ARBA00023198"/>
    </source>
</evidence>
<keyword evidence="6 9" id="KW-0732">Signal</keyword>
<evidence type="ECO:0000313" key="12">
    <source>
        <dbReference type="Proteomes" id="UP000002279"/>
    </source>
</evidence>
<dbReference type="Bgee" id="ENSOANG00000021072">
    <property type="expression patterns" value="Expressed in fibroblast and 7 other cell types or tissues"/>
</dbReference>
<keyword evidence="12" id="KW-1185">Reference proteome</keyword>
<feature type="signal peptide" evidence="9">
    <location>
        <begin position="1"/>
        <end position="25"/>
    </location>
</feature>
<keyword evidence="3 9" id="KW-0145">Chemotaxis</keyword>
<keyword evidence="4 9" id="KW-0202">Cytokine</keyword>
<dbReference type="GO" id="GO:0006954">
    <property type="term" value="P:inflammatory response"/>
    <property type="evidence" value="ECO:0000318"/>
    <property type="project" value="GO_Central"/>
</dbReference>
<dbReference type="GO" id="GO:0070098">
    <property type="term" value="P:chemokine-mediated signaling pathway"/>
    <property type="evidence" value="ECO:0000318"/>
    <property type="project" value="GO_Central"/>
</dbReference>
<feature type="domain" description="Chemokine interleukin-8-like" evidence="10">
    <location>
        <begin position="33"/>
        <end position="91"/>
    </location>
</feature>
<dbReference type="HOGENOM" id="CLU_141716_1_0_1"/>
<dbReference type="FunCoup" id="F7GC54">
    <property type="interactions" value="802"/>
</dbReference>
<dbReference type="OrthoDB" id="9404618at2759"/>
<evidence type="ECO:0000256" key="7">
    <source>
        <dbReference type="ARBA" id="ARBA00023157"/>
    </source>
</evidence>
<comment type="similarity">
    <text evidence="2 9">Belongs to the intercrine beta (chemokine CC) family.</text>
</comment>
<evidence type="ECO:0000259" key="10">
    <source>
        <dbReference type="SMART" id="SM00199"/>
    </source>
</evidence>
<dbReference type="SUPFAM" id="SSF54117">
    <property type="entry name" value="Interleukin 8-like chemokines"/>
    <property type="match status" value="1"/>
</dbReference>
<dbReference type="Pfam" id="PF00048">
    <property type="entry name" value="IL8"/>
    <property type="match status" value="1"/>
</dbReference>
<sequence>MKVSVALASVFLAAAATLLCWQAEAQLEGVNIPQSCCFSWSKKPIPLHLLSGYFVTSSKCSLESVIFRTVKGVEICTDPKEKWVQDRIKRLESRRKKP</sequence>
<dbReference type="FunFam" id="2.40.50.40:FF:000002">
    <property type="entry name" value="C-C motif chemokine"/>
    <property type="match status" value="1"/>
</dbReference>
<reference evidence="11" key="2">
    <citation type="submission" date="2025-08" db="UniProtKB">
        <authorList>
            <consortium name="Ensembl"/>
        </authorList>
    </citation>
    <scope>IDENTIFICATION</scope>
    <source>
        <strain evidence="11">Glennie</strain>
    </source>
</reference>
<evidence type="ECO:0000313" key="11">
    <source>
        <dbReference type="Ensembl" id="ENSOANP00000026813.2"/>
    </source>
</evidence>
<dbReference type="InterPro" id="IPR001811">
    <property type="entry name" value="Chemokine_IL8-like_dom"/>
</dbReference>
<evidence type="ECO:0000256" key="1">
    <source>
        <dbReference type="ARBA" id="ARBA00004613"/>
    </source>
</evidence>
<dbReference type="Proteomes" id="UP000002279">
    <property type="component" value="Chromosome 17"/>
</dbReference>
<dbReference type="GO" id="GO:0048020">
    <property type="term" value="F:CCR chemokine receptor binding"/>
    <property type="evidence" value="ECO:0000318"/>
    <property type="project" value="GO_Central"/>
</dbReference>
<comment type="subcellular location">
    <subcellularLocation>
        <location evidence="1 9">Secreted</location>
    </subcellularLocation>
</comment>
<dbReference type="GO" id="GO:0005615">
    <property type="term" value="C:extracellular space"/>
    <property type="evidence" value="ECO:0000318"/>
    <property type="project" value="GO_Central"/>
</dbReference>
<dbReference type="GO" id="GO:0008009">
    <property type="term" value="F:chemokine activity"/>
    <property type="evidence" value="ECO:0000318"/>
    <property type="project" value="GO_Central"/>
</dbReference>
<dbReference type="InterPro" id="IPR036048">
    <property type="entry name" value="Interleukin_8-like_sf"/>
</dbReference>
<dbReference type="PANTHER" id="PTHR12015:SF209">
    <property type="entry name" value="C-C MOTIF CHEMOKINE 8"/>
    <property type="match status" value="1"/>
</dbReference>
<dbReference type="GO" id="GO:0030335">
    <property type="term" value="P:positive regulation of cell migration"/>
    <property type="evidence" value="ECO:0000318"/>
    <property type="project" value="GO_Central"/>
</dbReference>
<dbReference type="eggNOG" id="ENOG502S6ZP">
    <property type="taxonomic scope" value="Eukaryota"/>
</dbReference>
<keyword evidence="7" id="KW-1015">Disulfide bond</keyword>
<dbReference type="GeneID" id="100089603"/>
<keyword evidence="5 9" id="KW-0964">Secreted</keyword>
<protein>
    <recommendedName>
        <fullName evidence="9">C-C motif chemokine</fullName>
    </recommendedName>
</protein>
<organism evidence="11 12">
    <name type="scientific">Ornithorhynchus anatinus</name>
    <name type="common">Duckbill platypus</name>
    <dbReference type="NCBI Taxonomy" id="9258"/>
    <lineage>
        <taxon>Eukaryota</taxon>
        <taxon>Metazoa</taxon>
        <taxon>Chordata</taxon>
        <taxon>Craniata</taxon>
        <taxon>Vertebrata</taxon>
        <taxon>Euteleostomi</taxon>
        <taxon>Mammalia</taxon>
        <taxon>Monotremata</taxon>
        <taxon>Ornithorhynchidae</taxon>
        <taxon>Ornithorhynchus</taxon>
    </lineage>
</organism>
<evidence type="ECO:0000256" key="6">
    <source>
        <dbReference type="ARBA" id="ARBA00022729"/>
    </source>
</evidence>
<dbReference type="PANTHER" id="PTHR12015">
    <property type="entry name" value="SMALL INDUCIBLE CYTOKINE A"/>
    <property type="match status" value="1"/>
</dbReference>
<dbReference type="InterPro" id="IPR000827">
    <property type="entry name" value="Chemokine_CC_CS"/>
</dbReference>
<feature type="chain" id="PRO_5005130216" description="C-C motif chemokine" evidence="9">
    <location>
        <begin position="26"/>
        <end position="98"/>
    </location>
</feature>
<gene>
    <name evidence="11" type="primary">LOC100089603</name>
</gene>
<evidence type="ECO:0000256" key="4">
    <source>
        <dbReference type="ARBA" id="ARBA00022514"/>
    </source>
</evidence>
<accession>F7GC54</accession>
<dbReference type="GeneTree" id="ENSGT01130000278316"/>
<dbReference type="STRING" id="9258.ENSOANP00000026813"/>
<dbReference type="KEGG" id="oaa:100089603"/>
<evidence type="ECO:0000256" key="5">
    <source>
        <dbReference type="ARBA" id="ARBA00022525"/>
    </source>
</evidence>
<dbReference type="SMART" id="SM00199">
    <property type="entry name" value="SCY"/>
    <property type="match status" value="1"/>
</dbReference>
<dbReference type="Ensembl" id="ENSOANT00000030613.3">
    <property type="protein sequence ID" value="ENSOANP00000026813.2"/>
    <property type="gene ID" value="ENSOANG00000021072.3"/>
</dbReference>
<evidence type="ECO:0000256" key="2">
    <source>
        <dbReference type="ARBA" id="ARBA00010868"/>
    </source>
</evidence>
<dbReference type="RefSeq" id="XP_001518964.2">
    <property type="nucleotide sequence ID" value="XM_001518914.4"/>
</dbReference>
<dbReference type="CDD" id="cd00272">
    <property type="entry name" value="Chemokine_CC"/>
    <property type="match status" value="1"/>
</dbReference>
<evidence type="ECO:0000256" key="3">
    <source>
        <dbReference type="ARBA" id="ARBA00022500"/>
    </source>
</evidence>
<dbReference type="GO" id="GO:0048245">
    <property type="term" value="P:eosinophil chemotaxis"/>
    <property type="evidence" value="ECO:0000318"/>
    <property type="project" value="GO_Central"/>
</dbReference>
<dbReference type="OMA" id="PNQKWVK"/>
<evidence type="ECO:0000256" key="9">
    <source>
        <dbReference type="RuleBase" id="RU361150"/>
    </source>
</evidence>
<dbReference type="GO" id="GO:0061844">
    <property type="term" value="P:antimicrobial humoral immune response mediated by antimicrobial peptide"/>
    <property type="evidence" value="ECO:0000318"/>
    <property type="project" value="GO_Central"/>
</dbReference>